<organism evidence="3">
    <name type="scientific">Oryza glumipatula</name>
    <dbReference type="NCBI Taxonomy" id="40148"/>
    <lineage>
        <taxon>Eukaryota</taxon>
        <taxon>Viridiplantae</taxon>
        <taxon>Streptophyta</taxon>
        <taxon>Embryophyta</taxon>
        <taxon>Tracheophyta</taxon>
        <taxon>Spermatophyta</taxon>
        <taxon>Magnoliopsida</taxon>
        <taxon>Liliopsida</taxon>
        <taxon>Poales</taxon>
        <taxon>Poaceae</taxon>
        <taxon>BOP clade</taxon>
        <taxon>Oryzoideae</taxon>
        <taxon>Oryzeae</taxon>
        <taxon>Oryzinae</taxon>
        <taxon>Oryza</taxon>
    </lineage>
</organism>
<dbReference type="Proteomes" id="UP000026961">
    <property type="component" value="Chromosome 3"/>
</dbReference>
<evidence type="ECO:0000259" key="2">
    <source>
        <dbReference type="Pfam" id="PF07762"/>
    </source>
</evidence>
<proteinExistence type="predicted"/>
<dbReference type="STRING" id="40148.A0A0D9ZDA3"/>
<sequence>MAASPPSSSLSPPSSPPPSWVLLNPSVDNHGLGIDPTQKGWEVVECRKDYCGAGKYGHMMAGCLELHVRRAADPLDLSELAISANDEIVRYIIEGELSEQAPEDKSSFPCLREVDVDMMEGPLSYVTGYVRMADENLIVLSVSFPFTDDQYYLVYDAILQSMSMIPHISSGPFCQGYSPSNPLPVRCGDMCTLVHFARNMEYDEEEGEYIYRDMLCLWPPPPSSKLPPPPLPNAYTCPSIEPWYFMEPCFPMEMTLVQFRHHVKFTSSSYAFWADLTQGVLCCCCSDIFGDNYSVDFSFIELPPGCEYESCDTLDVSDIGPAEMFRTIGCTTGDSIKFISISFDDSVPETEKTVTEWMLDMATMQWTKVEELSLGTLWELEDFKKYGLPKTKPLYPLLRKGEEDDGALYFILSNGWDDYAEHYMCRLDMRSKRLESTRLSSPQGFIGACQLVGSEFFRYLQNECLEPAHGKGKMKFAGDPTAAEEGYTNKSEGCGE</sequence>
<reference evidence="3" key="2">
    <citation type="submission" date="2018-05" db="EMBL/GenBank/DDBJ databases">
        <title>OgluRS3 (Oryza glumaepatula Reference Sequence Version 3).</title>
        <authorList>
            <person name="Zhang J."/>
            <person name="Kudrna D."/>
            <person name="Lee S."/>
            <person name="Talag J."/>
            <person name="Welchert J."/>
            <person name="Wing R.A."/>
        </authorList>
    </citation>
    <scope>NUCLEOTIDE SEQUENCE [LARGE SCALE GENOMIC DNA]</scope>
</reference>
<evidence type="ECO:0000313" key="4">
    <source>
        <dbReference type="Proteomes" id="UP000026961"/>
    </source>
</evidence>
<dbReference type="AlphaFoldDB" id="A0A0D9ZDA3"/>
<reference evidence="3" key="1">
    <citation type="submission" date="2015-04" db="UniProtKB">
        <authorList>
            <consortium name="EnsemblPlants"/>
        </authorList>
    </citation>
    <scope>IDENTIFICATION</scope>
</reference>
<dbReference type="Pfam" id="PF07762">
    <property type="entry name" value="DUF1618"/>
    <property type="match status" value="1"/>
</dbReference>
<dbReference type="PANTHER" id="PTHR33086">
    <property type="entry name" value="OS05G0468200 PROTEIN-RELATED"/>
    <property type="match status" value="1"/>
</dbReference>
<name>A0A0D9ZDA3_9ORYZ</name>
<dbReference type="PANTHER" id="PTHR33086:SF94">
    <property type="entry name" value="EXPRESSED PROTEIN"/>
    <property type="match status" value="1"/>
</dbReference>
<dbReference type="Gramene" id="OGLUM03G34190.1">
    <property type="protein sequence ID" value="OGLUM03G34190.1"/>
    <property type="gene ID" value="OGLUM03G34190"/>
</dbReference>
<dbReference type="EnsemblPlants" id="OGLUM03G34190.1">
    <property type="protein sequence ID" value="OGLUM03G34190.1"/>
    <property type="gene ID" value="OGLUM03G34190"/>
</dbReference>
<keyword evidence="4" id="KW-1185">Reference proteome</keyword>
<protein>
    <recommendedName>
        <fullName evidence="2">DUF1618 domain-containing protein</fullName>
    </recommendedName>
</protein>
<feature type="domain" description="DUF1618" evidence="2">
    <location>
        <begin position="273"/>
        <end position="405"/>
    </location>
</feature>
<accession>A0A0D9ZDA3</accession>
<dbReference type="InterPro" id="IPR011676">
    <property type="entry name" value="DUF1618"/>
</dbReference>
<feature type="region of interest" description="Disordered" evidence="1">
    <location>
        <begin position="475"/>
        <end position="496"/>
    </location>
</feature>
<evidence type="ECO:0000313" key="3">
    <source>
        <dbReference type="EnsemblPlants" id="OGLUM03G34190.1"/>
    </source>
</evidence>
<evidence type="ECO:0000256" key="1">
    <source>
        <dbReference type="SAM" id="MobiDB-lite"/>
    </source>
</evidence>